<keyword evidence="1" id="KW-0328">Glycosyltransferase</keyword>
<keyword evidence="5" id="KW-1185">Reference proteome</keyword>
<comment type="caution">
    <text evidence="4">The sequence shown here is derived from an EMBL/GenBank/DDBJ whole genome shotgun (WGS) entry which is preliminary data.</text>
</comment>
<dbReference type="Gene3D" id="3.90.550.10">
    <property type="entry name" value="Spore Coat Polysaccharide Biosynthesis Protein SpsA, Chain A"/>
    <property type="match status" value="1"/>
</dbReference>
<dbReference type="OrthoDB" id="9807674at2"/>
<dbReference type="GO" id="GO:0016757">
    <property type="term" value="F:glycosyltransferase activity"/>
    <property type="evidence" value="ECO:0007669"/>
    <property type="project" value="UniProtKB-KW"/>
</dbReference>
<dbReference type="RefSeq" id="WP_038277593.1">
    <property type="nucleotide sequence ID" value="NZ_JPME01000003.1"/>
</dbReference>
<dbReference type="Pfam" id="PF00535">
    <property type="entry name" value="Glycos_transf_2"/>
    <property type="match status" value="1"/>
</dbReference>
<proteinExistence type="predicted"/>
<dbReference type="InterPro" id="IPR029044">
    <property type="entry name" value="Nucleotide-diphossugar_trans"/>
</dbReference>
<evidence type="ECO:0000313" key="4">
    <source>
        <dbReference type="EMBL" id="KEZ91583.1"/>
    </source>
</evidence>
<reference evidence="4 5" key="1">
    <citation type="submission" date="2014-07" db="EMBL/GenBank/DDBJ databases">
        <title>Draft genome of Clostridium celerecrescens 152B isolated from sediments associated with methane hydrate from Krishna Godavari basin.</title>
        <authorList>
            <person name="Honkalas V.S."/>
            <person name="Dabir A.P."/>
            <person name="Arora P."/>
            <person name="Dhakephalkar P.K."/>
        </authorList>
    </citation>
    <scope>NUCLEOTIDE SEQUENCE [LARGE SCALE GENOMIC DNA]</scope>
    <source>
        <strain evidence="4 5">152B</strain>
    </source>
</reference>
<dbReference type="SUPFAM" id="SSF53448">
    <property type="entry name" value="Nucleotide-diphospho-sugar transferases"/>
    <property type="match status" value="1"/>
</dbReference>
<dbReference type="InterPro" id="IPR001173">
    <property type="entry name" value="Glyco_trans_2-like"/>
</dbReference>
<protein>
    <recommendedName>
        <fullName evidence="3">Glycosyltransferase 2-like domain-containing protein</fullName>
    </recommendedName>
</protein>
<dbReference type="Proteomes" id="UP000028525">
    <property type="component" value="Unassembled WGS sequence"/>
</dbReference>
<dbReference type="EMBL" id="JPME01000003">
    <property type="protein sequence ID" value="KEZ91583.1"/>
    <property type="molecule type" value="Genomic_DNA"/>
</dbReference>
<accession>A0A084JRJ9</accession>
<dbReference type="STRING" id="29354.IO98_02595"/>
<dbReference type="AlphaFoldDB" id="A0A084JRJ9"/>
<sequence length="325" mass="37782">MDLISVIVPVYNVEKYLRKCIDSILSQTYTNLEIILVDDGSVDNSDKICDEYKEKDSRIVVIHKENGGASSARNVGLDMAHGKYIGFIDSDDYIDSDMYEELYKNMQDNNADLSICGILNLYQGTEPKRNIPDKKVMLAAGAIKLMLTGLTVSPCNKLFKRKLFKDIRYPTGKTAEDAFILIEILLKCDIVAFTSEEKYYYVHRGNSITTRKYHKSDDDVIEAWEKNYKLISENCPELESYAISRVCWAYLYVLDKVVYADMEKECYRTNEIIKFIKNHIRDILNAEIFSIKKKVMVLFLYVSLHLYKRCIKYSLNVKRKVFKQR</sequence>
<dbReference type="PANTHER" id="PTHR22916:SF51">
    <property type="entry name" value="GLYCOSYLTRANSFERASE EPSH-RELATED"/>
    <property type="match status" value="1"/>
</dbReference>
<evidence type="ECO:0000256" key="2">
    <source>
        <dbReference type="ARBA" id="ARBA00022679"/>
    </source>
</evidence>
<evidence type="ECO:0000259" key="3">
    <source>
        <dbReference type="Pfam" id="PF00535"/>
    </source>
</evidence>
<evidence type="ECO:0000313" key="5">
    <source>
        <dbReference type="Proteomes" id="UP000028525"/>
    </source>
</evidence>
<evidence type="ECO:0000256" key="1">
    <source>
        <dbReference type="ARBA" id="ARBA00022676"/>
    </source>
</evidence>
<keyword evidence="2" id="KW-0808">Transferase</keyword>
<organism evidence="4 5">
    <name type="scientific">Lacrimispora celerecrescens</name>
    <dbReference type="NCBI Taxonomy" id="29354"/>
    <lineage>
        <taxon>Bacteria</taxon>
        <taxon>Bacillati</taxon>
        <taxon>Bacillota</taxon>
        <taxon>Clostridia</taxon>
        <taxon>Lachnospirales</taxon>
        <taxon>Lachnospiraceae</taxon>
        <taxon>Lacrimispora</taxon>
    </lineage>
</organism>
<name>A0A084JRJ9_9FIRM</name>
<gene>
    <name evidence="4" type="ORF">IO98_02595</name>
</gene>
<dbReference type="CDD" id="cd00761">
    <property type="entry name" value="Glyco_tranf_GTA_type"/>
    <property type="match status" value="1"/>
</dbReference>
<dbReference type="PANTHER" id="PTHR22916">
    <property type="entry name" value="GLYCOSYLTRANSFERASE"/>
    <property type="match status" value="1"/>
</dbReference>
<feature type="domain" description="Glycosyltransferase 2-like" evidence="3">
    <location>
        <begin position="5"/>
        <end position="167"/>
    </location>
</feature>